<keyword evidence="6" id="KW-0378">Hydrolase</keyword>
<feature type="compositionally biased region" description="Basic and acidic residues" evidence="7">
    <location>
        <begin position="10"/>
        <end position="20"/>
    </location>
</feature>
<evidence type="ECO:0000256" key="1">
    <source>
        <dbReference type="ARBA" id="ARBA00001966"/>
    </source>
</evidence>
<dbReference type="InterPro" id="IPR036249">
    <property type="entry name" value="Thioredoxin-like_sf"/>
</dbReference>
<name>A0A3M7MEY4_9PLEO</name>
<keyword evidence="4" id="KW-0408">Iron</keyword>
<keyword evidence="5" id="KW-0540">Nuclease</keyword>
<dbReference type="EMBL" id="KE747836">
    <property type="protein sequence ID" value="RMZ73002.1"/>
    <property type="molecule type" value="Genomic_DNA"/>
</dbReference>
<gene>
    <name evidence="8" type="ORF">GMOD_00009796</name>
</gene>
<proteinExistence type="inferred from homology"/>
<evidence type="ECO:0000256" key="6">
    <source>
        <dbReference type="ARBA" id="ARBA00022839"/>
    </source>
</evidence>
<organism evidence="8 9">
    <name type="scientific">Pyrenophora seminiperda CCB06</name>
    <dbReference type="NCBI Taxonomy" id="1302712"/>
    <lineage>
        <taxon>Eukaryota</taxon>
        <taxon>Fungi</taxon>
        <taxon>Dikarya</taxon>
        <taxon>Ascomycota</taxon>
        <taxon>Pezizomycotina</taxon>
        <taxon>Dothideomycetes</taxon>
        <taxon>Pleosporomycetidae</taxon>
        <taxon>Pleosporales</taxon>
        <taxon>Pleosporineae</taxon>
        <taxon>Pleosporaceae</taxon>
        <taxon>Pyrenophora</taxon>
    </lineage>
</organism>
<feature type="region of interest" description="Disordered" evidence="7">
    <location>
        <begin position="1"/>
        <end position="22"/>
    </location>
</feature>
<dbReference type="OrthoDB" id="354769at2759"/>
<dbReference type="GO" id="GO:0036297">
    <property type="term" value="P:interstrand cross-link repair"/>
    <property type="evidence" value="ECO:0007669"/>
    <property type="project" value="TreeGrafter"/>
</dbReference>
<dbReference type="GO" id="GO:0051539">
    <property type="term" value="F:4 iron, 4 sulfur cluster binding"/>
    <property type="evidence" value="ECO:0007669"/>
    <property type="project" value="UniProtKB-KW"/>
</dbReference>
<keyword evidence="4" id="KW-0411">Iron-sulfur</keyword>
<dbReference type="GO" id="GO:0005739">
    <property type="term" value="C:mitochondrion"/>
    <property type="evidence" value="ECO:0007669"/>
    <property type="project" value="TreeGrafter"/>
</dbReference>
<dbReference type="Pfam" id="PF09810">
    <property type="entry name" value="Exo5"/>
    <property type="match status" value="1"/>
</dbReference>
<dbReference type="PANTHER" id="PTHR14464:SF4">
    <property type="entry name" value="EXONUCLEASE V"/>
    <property type="match status" value="1"/>
</dbReference>
<keyword evidence="6" id="KW-0269">Exonuclease</keyword>
<comment type="subunit">
    <text evidence="3">Monomer.</text>
</comment>
<dbReference type="AlphaFoldDB" id="A0A3M7MEY4"/>
<keyword evidence="4" id="KW-0479">Metal-binding</keyword>
<comment type="cofactor">
    <cofactor evidence="1">
        <name>[4Fe-4S] cluster</name>
        <dbReference type="ChEBI" id="CHEBI:49883"/>
    </cofactor>
</comment>
<evidence type="ECO:0000313" key="8">
    <source>
        <dbReference type="EMBL" id="RMZ73002.1"/>
    </source>
</evidence>
<comment type="similarity">
    <text evidence="2">Belongs to the EXO5 family.</text>
</comment>
<dbReference type="PANTHER" id="PTHR14464">
    <property type="entry name" value="EXONUCLEASE V"/>
    <property type="match status" value="1"/>
</dbReference>
<reference evidence="8 9" key="1">
    <citation type="journal article" date="2014" name="PLoS ONE">
        <title>De novo Genome Assembly of the Fungal Plant Pathogen Pyrenophora semeniperda.</title>
        <authorList>
            <person name="Soliai M.M."/>
            <person name="Meyer S.E."/>
            <person name="Udall J.A."/>
            <person name="Elzinga D.E."/>
            <person name="Hermansen R.A."/>
            <person name="Bodily P.M."/>
            <person name="Hart A.A."/>
            <person name="Coleman C.E."/>
        </authorList>
    </citation>
    <scope>NUCLEOTIDE SEQUENCE [LARGE SCALE GENOMIC DNA]</scope>
    <source>
        <strain evidence="8 9">CCB06</strain>
        <tissue evidence="8">Mycelium</tissue>
    </source>
</reference>
<evidence type="ECO:0000256" key="3">
    <source>
        <dbReference type="ARBA" id="ARBA00011245"/>
    </source>
</evidence>
<evidence type="ECO:0000256" key="4">
    <source>
        <dbReference type="ARBA" id="ARBA00022485"/>
    </source>
</evidence>
<dbReference type="Gene3D" id="3.40.30.10">
    <property type="entry name" value="Glutaredoxin"/>
    <property type="match status" value="1"/>
</dbReference>
<dbReference type="GO" id="GO:0005634">
    <property type="term" value="C:nucleus"/>
    <property type="evidence" value="ECO:0007669"/>
    <property type="project" value="TreeGrafter"/>
</dbReference>
<protein>
    <submittedName>
        <fullName evidence="8">Defects in morphology 1</fullName>
    </submittedName>
</protein>
<evidence type="ECO:0000256" key="7">
    <source>
        <dbReference type="SAM" id="MobiDB-lite"/>
    </source>
</evidence>
<keyword evidence="9" id="KW-1185">Reference proteome</keyword>
<evidence type="ECO:0000256" key="5">
    <source>
        <dbReference type="ARBA" id="ARBA00022722"/>
    </source>
</evidence>
<accession>A0A3M7MEY4</accession>
<sequence>MYAQAAAMDDAARMSRDSELRSWMPPPAVQTVETPAVGQQAPATSKLIVPARNGKPTIVTFLRHCGCPFAEKTYLSLRAIAPAHPDVDFIAVAHSDQESTDRWLASLPNPSKNTQPNLQIVVDAEREAYAAWGLGNSSLWHILGSILGLSKLKEDGISVRSTESGSRWQTAGNFAVDGQGVVTWSRKDERADDMPDFNEGLDAVLVVRHGPLLYPVHVVLQHNPSIGVPANDLTSTRESAPPVEARRTLATPITSTPVLDHVIMALPTPQMAKRASEYGSDIHVNSIATLSDYGSDIDIDDDTILADFGTTKQGVPTERSLVLPSVEFEQGEIKDEDEYEEQDLDGFVQIHKPVLLRVAKGTTGVDTNAQRNTQSSPIRQPTALEVEYDERSRRLWSVPLAQAASPSTLYPSRSSRTASQVKHVLSPESVTVAETDTLSPLGRFRTKPKKPLSVTDLISPAWCELQYFYTLSKFGRKPRTKAMRTGSKIHQTLEDQVHTSVPVQAESKEDYFGLRIWNAISGLRCLRETGLTRELEVWGVIEGQVVNGVIDELSYTCPDAQFEEQLENFNAEKSGGIVPLPPGQIGISDAFAKASKEGLVTLESDHRQVYIADVKTRGAKSLPTGASLRPTWMQLMLYRKLLESLSLNTVDAETVLLRYDLQPLVPFTNVFLQEIDDMGPHDEASKYPNLLSLWSLLISEIQTVLPPTTLSLVLRAEYRYAKTGDIIGSELIAYDTDVIDKYITEEMDWWQGRREAKGVEIEEAFKCRICDFADSCSWRKTKVEEAVEKSRLRREAKEKSTV</sequence>
<evidence type="ECO:0000313" key="9">
    <source>
        <dbReference type="Proteomes" id="UP000265663"/>
    </source>
</evidence>
<dbReference type="GO" id="GO:0045145">
    <property type="term" value="F:single-stranded DNA 5'-3' DNA exonuclease activity"/>
    <property type="evidence" value="ECO:0007669"/>
    <property type="project" value="InterPro"/>
</dbReference>
<dbReference type="Proteomes" id="UP000265663">
    <property type="component" value="Unassembled WGS sequence"/>
</dbReference>
<dbReference type="InterPro" id="IPR019190">
    <property type="entry name" value="EXOV"/>
</dbReference>
<dbReference type="SUPFAM" id="SSF52833">
    <property type="entry name" value="Thioredoxin-like"/>
    <property type="match status" value="1"/>
</dbReference>
<keyword evidence="4" id="KW-0004">4Fe-4S</keyword>
<evidence type="ECO:0000256" key="2">
    <source>
        <dbReference type="ARBA" id="ARBA00009797"/>
    </source>
</evidence>